<dbReference type="PANTHER" id="PTHR21485:SF3">
    <property type="entry name" value="N-ACYLNEURAMINATE CYTIDYLYLTRANSFERASE"/>
    <property type="match status" value="1"/>
</dbReference>
<sequence length="185" mass="20460">MIIAIIPAKGGSKRLPNKNMQLIHGRPMIYYSLKTAKECNLIKNVYVSTDSEEIEAYAFAQGVEVIRRGSELAGEAPVSEVYLHALKVLNDPSITYVIGIQPDHPDRKVRLEEAINYTIEKGYDEVITVDGKGFVNGSLKIMKAEAMLNNRLGTVGTITDNCTNIHTLDDLKQSENNLAAKEIDL</sequence>
<dbReference type="Gene3D" id="3.90.550.10">
    <property type="entry name" value="Spore Coat Polysaccharide Biosynthesis Protein SpsA, Chain A"/>
    <property type="match status" value="1"/>
</dbReference>
<proteinExistence type="predicted"/>
<dbReference type="AlphaFoldDB" id="A0A1E3XDT1"/>
<organism evidence="1 2">
    <name type="scientific">Candidatus Scalindua rubra</name>
    <dbReference type="NCBI Taxonomy" id="1872076"/>
    <lineage>
        <taxon>Bacteria</taxon>
        <taxon>Pseudomonadati</taxon>
        <taxon>Planctomycetota</taxon>
        <taxon>Candidatus Brocadiia</taxon>
        <taxon>Candidatus Brocadiales</taxon>
        <taxon>Candidatus Scalinduaceae</taxon>
        <taxon>Candidatus Scalindua</taxon>
    </lineage>
</organism>
<dbReference type="Pfam" id="PF02348">
    <property type="entry name" value="CTP_transf_3"/>
    <property type="match status" value="1"/>
</dbReference>
<dbReference type="InterPro" id="IPR050793">
    <property type="entry name" value="CMP-NeuNAc_synthase"/>
</dbReference>
<dbReference type="Proteomes" id="UP000094056">
    <property type="component" value="Unassembled WGS sequence"/>
</dbReference>
<evidence type="ECO:0000313" key="2">
    <source>
        <dbReference type="Proteomes" id="UP000094056"/>
    </source>
</evidence>
<gene>
    <name evidence="1" type="primary">neuA_3</name>
    <name evidence="1" type="ORF">SCARUB_01116</name>
</gene>
<dbReference type="InterPro" id="IPR029044">
    <property type="entry name" value="Nucleotide-diphossugar_trans"/>
</dbReference>
<dbReference type="SUPFAM" id="SSF53448">
    <property type="entry name" value="Nucleotide-diphospho-sugar transferases"/>
    <property type="match status" value="1"/>
</dbReference>
<keyword evidence="1" id="KW-0808">Transferase</keyword>
<dbReference type="EC" id="2.7.7.82" evidence="1"/>
<comment type="caution">
    <text evidence="1">The sequence shown here is derived from an EMBL/GenBank/DDBJ whole genome shotgun (WGS) entry which is preliminary data.</text>
</comment>
<dbReference type="EMBL" id="MAYW01000020">
    <property type="protein sequence ID" value="ODS33759.1"/>
    <property type="molecule type" value="Genomic_DNA"/>
</dbReference>
<reference evidence="1 2" key="1">
    <citation type="submission" date="2016-07" db="EMBL/GenBank/DDBJ databases">
        <title>Draft genome of Scalindua rubra, obtained from a brine-seawater interface in the Red Sea, sheds light on salt adaptation in anammox bacteria.</title>
        <authorList>
            <person name="Speth D.R."/>
            <person name="Lagkouvardos I."/>
            <person name="Wang Y."/>
            <person name="Qian P.-Y."/>
            <person name="Dutilh B.E."/>
            <person name="Jetten M.S."/>
        </authorList>
    </citation>
    <scope>NUCLEOTIDE SEQUENCE [LARGE SCALE GENOMIC DNA]</scope>
    <source>
        <strain evidence="1">BSI-1</strain>
    </source>
</reference>
<keyword evidence="1" id="KW-0548">Nucleotidyltransferase</keyword>
<evidence type="ECO:0000313" key="1">
    <source>
        <dbReference type="EMBL" id="ODS33759.1"/>
    </source>
</evidence>
<dbReference type="PANTHER" id="PTHR21485">
    <property type="entry name" value="HAD SUPERFAMILY MEMBERS CMAS AND KDSC"/>
    <property type="match status" value="1"/>
</dbReference>
<dbReference type="InterPro" id="IPR003329">
    <property type="entry name" value="Cytidylyl_trans"/>
</dbReference>
<accession>A0A1E3XDT1</accession>
<name>A0A1E3XDT1_9BACT</name>
<protein>
    <submittedName>
        <fullName evidence="1">CMP-N,N'-diacetyllegionaminic acid synthase</fullName>
        <ecNumber evidence="1">2.7.7.82</ecNumber>
    </submittedName>
</protein>
<dbReference type="GO" id="GO:0008781">
    <property type="term" value="F:N-acylneuraminate cytidylyltransferase activity"/>
    <property type="evidence" value="ECO:0007669"/>
    <property type="project" value="TreeGrafter"/>
</dbReference>